<evidence type="ECO:0000313" key="3">
    <source>
        <dbReference type="Proteomes" id="UP000199673"/>
    </source>
</evidence>
<dbReference type="Proteomes" id="UP000199673">
    <property type="component" value="Unassembled WGS sequence"/>
</dbReference>
<gene>
    <name evidence="2" type="ORF">SAMN04489724_4144</name>
</gene>
<reference evidence="3" key="1">
    <citation type="submission" date="2016-10" db="EMBL/GenBank/DDBJ databases">
        <authorList>
            <person name="Varghese N."/>
            <person name="Submissions S."/>
        </authorList>
    </citation>
    <scope>NUCLEOTIDE SEQUENCE [LARGE SCALE GENOMIC DNA]</scope>
    <source>
        <strain evidence="3">DSM 23445</strain>
    </source>
</reference>
<feature type="region of interest" description="Disordered" evidence="1">
    <location>
        <begin position="177"/>
        <end position="198"/>
    </location>
</feature>
<dbReference type="STRING" id="305507.SAMN04489724_4144"/>
<organism evidence="2 3">
    <name type="scientific">Algoriphagus locisalis</name>
    <dbReference type="NCBI Taxonomy" id="305507"/>
    <lineage>
        <taxon>Bacteria</taxon>
        <taxon>Pseudomonadati</taxon>
        <taxon>Bacteroidota</taxon>
        <taxon>Cytophagia</taxon>
        <taxon>Cytophagales</taxon>
        <taxon>Cyclobacteriaceae</taxon>
        <taxon>Algoriphagus</taxon>
    </lineage>
</organism>
<accession>A0A1I7DM19</accession>
<dbReference type="AlphaFoldDB" id="A0A1I7DM19"/>
<dbReference type="EMBL" id="FPBF01000007">
    <property type="protein sequence ID" value="SFU12729.1"/>
    <property type="molecule type" value="Genomic_DNA"/>
</dbReference>
<evidence type="ECO:0000256" key="1">
    <source>
        <dbReference type="SAM" id="MobiDB-lite"/>
    </source>
</evidence>
<evidence type="ECO:0008006" key="4">
    <source>
        <dbReference type="Google" id="ProtNLM"/>
    </source>
</evidence>
<keyword evidence="3" id="KW-1185">Reference proteome</keyword>
<evidence type="ECO:0000313" key="2">
    <source>
        <dbReference type="EMBL" id="SFU12729.1"/>
    </source>
</evidence>
<name>A0A1I7DM19_9BACT</name>
<sequence>MAVNLEFLGSEFFIEDYTEIKITMFMKKVLLFGAFFACFAMSGFAQEATEEVTTEELTKFANMEVEFDEFRISLTEKMKSMIQDNEIFQGGARYNEIKAAWGDEAKMTEAEITDEEKAAYEEVQAFLDSQQDVMREYKTDLIMNDSILGASIYNKVNGAVKEDPALKEKLDTMIAEMKAKQEAEKEDAEDTEKPTDGK</sequence>
<proteinExistence type="predicted"/>
<protein>
    <recommendedName>
        <fullName evidence="4">DUF4168 domain-containing protein</fullName>
    </recommendedName>
</protein>